<evidence type="ECO:0000256" key="2">
    <source>
        <dbReference type="ARBA" id="ARBA00022692"/>
    </source>
</evidence>
<evidence type="ECO:0000256" key="6">
    <source>
        <dbReference type="SAM" id="Phobius"/>
    </source>
</evidence>
<proteinExistence type="predicted"/>
<keyword evidence="4 6" id="KW-0472">Membrane</keyword>
<dbReference type="InterPro" id="IPR044878">
    <property type="entry name" value="UbiA_sf"/>
</dbReference>
<keyword evidence="8" id="KW-1185">Reference proteome</keyword>
<evidence type="ECO:0000256" key="1">
    <source>
        <dbReference type="ARBA" id="ARBA00004141"/>
    </source>
</evidence>
<keyword evidence="3 6" id="KW-1133">Transmembrane helix</keyword>
<evidence type="ECO:0000256" key="5">
    <source>
        <dbReference type="SAM" id="MobiDB-lite"/>
    </source>
</evidence>
<accession>A0ABN1WR88</accession>
<sequence length="310" mass="30815">MPSSAAPTAAAPGAELAPRPTPRRPLRSALGLLRACHLPPTLAVTALVTALAGGSGRDAAGCLLVAAAVLTGQLSVGWCNDRVDLARDRAAGRRDKPLVTGLLAPRTVSVAAGCALALCVPLSLAGGAAAGAAHLTGVAAAWGYDLGVKRTLASWLPYALGFGLLPAFVTLGLPGRPWPPIWSLAAGALLGVGAHLTNVLPDIDADLAAGVRGLPQRLGRRRTRALAPLPLLAACALLVFGPPGPVGPADWAALAVTAALALATVLPSTAPPSTAPPAAGGWRGRLPFLTTLALAATCVTLLLLHGAALA</sequence>
<dbReference type="RefSeq" id="WP_344444585.1">
    <property type="nucleotide sequence ID" value="NZ_BAAALF010000119.1"/>
</dbReference>
<feature type="transmembrane region" description="Helical" evidence="6">
    <location>
        <begin position="155"/>
        <end position="175"/>
    </location>
</feature>
<dbReference type="EMBL" id="BAAALF010000119">
    <property type="protein sequence ID" value="GAA1256471.1"/>
    <property type="molecule type" value="Genomic_DNA"/>
</dbReference>
<evidence type="ECO:0000313" key="8">
    <source>
        <dbReference type="Proteomes" id="UP001500037"/>
    </source>
</evidence>
<dbReference type="Pfam" id="PF01040">
    <property type="entry name" value="UbiA"/>
    <property type="match status" value="1"/>
</dbReference>
<dbReference type="Gene3D" id="1.10.357.140">
    <property type="entry name" value="UbiA prenyltransferase"/>
    <property type="match status" value="1"/>
</dbReference>
<feature type="region of interest" description="Disordered" evidence="5">
    <location>
        <begin position="1"/>
        <end position="22"/>
    </location>
</feature>
<reference evidence="7 8" key="1">
    <citation type="journal article" date="2019" name="Int. J. Syst. Evol. Microbiol.">
        <title>The Global Catalogue of Microorganisms (GCM) 10K type strain sequencing project: providing services to taxonomists for standard genome sequencing and annotation.</title>
        <authorList>
            <consortium name="The Broad Institute Genomics Platform"/>
            <consortium name="The Broad Institute Genome Sequencing Center for Infectious Disease"/>
            <person name="Wu L."/>
            <person name="Ma J."/>
        </authorList>
    </citation>
    <scope>NUCLEOTIDE SEQUENCE [LARGE SCALE GENOMIC DNA]</scope>
    <source>
        <strain evidence="7 8">JCM 13004</strain>
    </source>
</reference>
<evidence type="ECO:0008006" key="9">
    <source>
        <dbReference type="Google" id="ProtNLM"/>
    </source>
</evidence>
<evidence type="ECO:0000256" key="4">
    <source>
        <dbReference type="ARBA" id="ARBA00023136"/>
    </source>
</evidence>
<evidence type="ECO:0000313" key="7">
    <source>
        <dbReference type="EMBL" id="GAA1256471.1"/>
    </source>
</evidence>
<name>A0ABN1WR88_9ACTN</name>
<feature type="transmembrane region" description="Helical" evidence="6">
    <location>
        <begin position="224"/>
        <end position="242"/>
    </location>
</feature>
<feature type="transmembrane region" description="Helical" evidence="6">
    <location>
        <begin position="248"/>
        <end position="266"/>
    </location>
</feature>
<organism evidence="7 8">
    <name type="scientific">Kitasatospora nipponensis</name>
    <dbReference type="NCBI Taxonomy" id="258049"/>
    <lineage>
        <taxon>Bacteria</taxon>
        <taxon>Bacillati</taxon>
        <taxon>Actinomycetota</taxon>
        <taxon>Actinomycetes</taxon>
        <taxon>Kitasatosporales</taxon>
        <taxon>Streptomycetaceae</taxon>
        <taxon>Kitasatospora</taxon>
    </lineage>
</organism>
<gene>
    <name evidence="7" type="ORF">GCM10009665_53670</name>
</gene>
<feature type="compositionally biased region" description="Low complexity" evidence="5">
    <location>
        <begin position="1"/>
        <end position="18"/>
    </location>
</feature>
<comment type="caution">
    <text evidence="7">The sequence shown here is derived from an EMBL/GenBank/DDBJ whole genome shotgun (WGS) entry which is preliminary data.</text>
</comment>
<feature type="transmembrane region" description="Helical" evidence="6">
    <location>
        <begin position="286"/>
        <end position="308"/>
    </location>
</feature>
<dbReference type="Proteomes" id="UP001500037">
    <property type="component" value="Unassembled WGS sequence"/>
</dbReference>
<protein>
    <recommendedName>
        <fullName evidence="9">4-hydroxybenzoate polyprenyltransferase</fullName>
    </recommendedName>
</protein>
<keyword evidence="2 6" id="KW-0812">Transmembrane</keyword>
<dbReference type="CDD" id="cd13956">
    <property type="entry name" value="PT_UbiA"/>
    <property type="match status" value="1"/>
</dbReference>
<evidence type="ECO:0000256" key="3">
    <source>
        <dbReference type="ARBA" id="ARBA00022989"/>
    </source>
</evidence>
<dbReference type="InterPro" id="IPR000537">
    <property type="entry name" value="UbiA_prenyltransferase"/>
</dbReference>
<comment type="subcellular location">
    <subcellularLocation>
        <location evidence="1">Membrane</location>
        <topology evidence="1">Multi-pass membrane protein</topology>
    </subcellularLocation>
</comment>
<feature type="transmembrane region" description="Helical" evidence="6">
    <location>
        <begin position="181"/>
        <end position="203"/>
    </location>
</feature>